<dbReference type="Gene3D" id="3.20.20.70">
    <property type="entry name" value="Aldolase class I"/>
    <property type="match status" value="1"/>
</dbReference>
<evidence type="ECO:0000256" key="3">
    <source>
        <dbReference type="ARBA" id="ARBA00007592"/>
    </source>
</evidence>
<comment type="subunit">
    <text evidence="12">Homotetramer; dimer of dimers.</text>
</comment>
<dbReference type="RefSeq" id="WP_343786733.1">
    <property type="nucleotide sequence ID" value="NZ_BAAAEU010000001.1"/>
</dbReference>
<dbReference type="HAMAP" id="MF_00418">
    <property type="entry name" value="DapA"/>
    <property type="match status" value="1"/>
</dbReference>
<comment type="caution">
    <text evidence="12">Was originally thought to be a dihydrodipicolinate synthase (DHDPS), catalyzing the condensation of (S)-aspartate-beta-semialdehyde [(S)-ASA] and pyruvate to dihydrodipicolinate (DHDP). However, it was shown in E.coli that the product of the enzymatic reaction is not dihydrodipicolinate but in fact (4S)-4-hydroxy-2,3,4,5-tetrahydro-(2S)-dipicolinic acid (HTPA), and that the consecutive dehydration reaction leading to DHDP is not spontaneous but catalyzed by DapB.</text>
</comment>
<evidence type="ECO:0000256" key="11">
    <source>
        <dbReference type="ARBA" id="ARBA00047836"/>
    </source>
</evidence>
<evidence type="ECO:0000256" key="7">
    <source>
        <dbReference type="ARBA" id="ARBA00022915"/>
    </source>
</evidence>
<dbReference type="PROSITE" id="PS00666">
    <property type="entry name" value="DHDPS_2"/>
    <property type="match status" value="1"/>
</dbReference>
<dbReference type="Proteomes" id="UP001501523">
    <property type="component" value="Unassembled WGS sequence"/>
</dbReference>
<keyword evidence="8 12" id="KW-0457">Lysine biosynthesis</keyword>
<accession>A0ABP3TI19</accession>
<feature type="active site" description="Schiff-base intermediate with substrate" evidence="12">
    <location>
        <position position="163"/>
    </location>
</feature>
<feature type="site" description="Part of a proton relay during catalysis" evidence="12">
    <location>
        <position position="109"/>
    </location>
</feature>
<name>A0ABP3TI19_9GAMM</name>
<feature type="binding site" evidence="12">
    <location>
        <position position="205"/>
    </location>
    <ligand>
        <name>pyruvate</name>
        <dbReference type="ChEBI" id="CHEBI:15361"/>
    </ligand>
</feature>
<keyword evidence="7 12" id="KW-0220">Diaminopimelate biosynthesis</keyword>
<evidence type="ECO:0000256" key="12">
    <source>
        <dbReference type="HAMAP-Rule" id="MF_00418"/>
    </source>
</evidence>
<comment type="subcellular location">
    <subcellularLocation>
        <location evidence="12">Cytoplasm</location>
    </subcellularLocation>
</comment>
<evidence type="ECO:0000256" key="5">
    <source>
        <dbReference type="ARBA" id="ARBA00022490"/>
    </source>
</evidence>
<evidence type="ECO:0000256" key="9">
    <source>
        <dbReference type="ARBA" id="ARBA00023239"/>
    </source>
</evidence>
<comment type="catalytic activity">
    <reaction evidence="11 12">
        <text>L-aspartate 4-semialdehyde + pyruvate = (2S,4S)-4-hydroxy-2,3,4,5-tetrahydrodipicolinate + H2O + H(+)</text>
        <dbReference type="Rhea" id="RHEA:34171"/>
        <dbReference type="ChEBI" id="CHEBI:15361"/>
        <dbReference type="ChEBI" id="CHEBI:15377"/>
        <dbReference type="ChEBI" id="CHEBI:15378"/>
        <dbReference type="ChEBI" id="CHEBI:67139"/>
        <dbReference type="ChEBI" id="CHEBI:537519"/>
        <dbReference type="EC" id="4.3.3.7"/>
    </reaction>
</comment>
<dbReference type="PANTHER" id="PTHR12128:SF66">
    <property type="entry name" value="4-HYDROXY-2-OXOGLUTARATE ALDOLASE, MITOCHONDRIAL"/>
    <property type="match status" value="1"/>
</dbReference>
<evidence type="ECO:0000256" key="2">
    <source>
        <dbReference type="ARBA" id="ARBA00005120"/>
    </source>
</evidence>
<dbReference type="InterPro" id="IPR005263">
    <property type="entry name" value="DapA"/>
</dbReference>
<keyword evidence="10 12" id="KW-0704">Schiff base</keyword>
<sequence>MILSGSICALATPLRARDDVLDLDAFGRLIDYQLSGGTRALVAAGSTGEAAALDDAEYSALIEFAVARVAARVPVLAGTGLSATRKTIVQTQRARAAGADAALVVAPAYVRPTQEGLYRHFSEVADRGGLPVVLYNVPSRTSCDLLPETVARLVGHGNIVGIKEALPDPARMSALLEFSSASFRVLSGDDPSAMRALLAGADGVVSVVANVAPRLFAMLCEACASGNAQGAEAIDQRLRPLYAVLGMEPNPIPVKWCLAELGVGEATLRLPLVPFSVVHHAVGQDVLNGLGLGEAARDAG</sequence>
<comment type="function">
    <text evidence="1 12">Catalyzes the condensation of (S)-aspartate-beta-semialdehyde [(S)-ASA] and pyruvate to 4-hydroxy-tetrahydrodipicolinate (HTPA).</text>
</comment>
<keyword evidence="5 12" id="KW-0963">Cytoplasm</keyword>
<dbReference type="EC" id="4.3.3.7" evidence="4 12"/>
<dbReference type="InterPro" id="IPR020624">
    <property type="entry name" value="Schiff_base-form_aldolases_CS"/>
</dbReference>
<dbReference type="PROSITE" id="PS00665">
    <property type="entry name" value="DHDPS_1"/>
    <property type="match status" value="1"/>
</dbReference>
<reference evidence="15" key="1">
    <citation type="journal article" date="2019" name="Int. J. Syst. Evol. Microbiol.">
        <title>The Global Catalogue of Microorganisms (GCM) 10K type strain sequencing project: providing services to taxonomists for standard genome sequencing and annotation.</title>
        <authorList>
            <consortium name="The Broad Institute Genomics Platform"/>
            <consortium name="The Broad Institute Genome Sequencing Center for Infectious Disease"/>
            <person name="Wu L."/>
            <person name="Ma J."/>
        </authorList>
    </citation>
    <scope>NUCLEOTIDE SEQUENCE [LARGE SCALE GENOMIC DNA]</scope>
    <source>
        <strain evidence="15">JCM 15421</strain>
    </source>
</reference>
<evidence type="ECO:0000256" key="10">
    <source>
        <dbReference type="ARBA" id="ARBA00023270"/>
    </source>
</evidence>
<evidence type="ECO:0000313" key="15">
    <source>
        <dbReference type="Proteomes" id="UP001501523"/>
    </source>
</evidence>
<evidence type="ECO:0000256" key="13">
    <source>
        <dbReference type="PIRNR" id="PIRNR001365"/>
    </source>
</evidence>
<dbReference type="PIRSF" id="PIRSF001365">
    <property type="entry name" value="DHDPS"/>
    <property type="match status" value="1"/>
</dbReference>
<comment type="pathway">
    <text evidence="2 12">Amino-acid biosynthesis; L-lysine biosynthesis via DAP pathway; (S)-tetrahydrodipicolinate from L-aspartate: step 3/4.</text>
</comment>
<keyword evidence="9 12" id="KW-0456">Lyase</keyword>
<gene>
    <name evidence="12 14" type="primary">dapA</name>
    <name evidence="14" type="ORF">GCM10009105_03370</name>
</gene>
<evidence type="ECO:0000313" key="14">
    <source>
        <dbReference type="EMBL" id="GAA0705723.1"/>
    </source>
</evidence>
<dbReference type="NCBIfam" id="TIGR00674">
    <property type="entry name" value="dapA"/>
    <property type="match status" value="1"/>
</dbReference>
<dbReference type="EMBL" id="BAAAEU010000001">
    <property type="protein sequence ID" value="GAA0705723.1"/>
    <property type="molecule type" value="Genomic_DNA"/>
</dbReference>
<dbReference type="CDD" id="cd00950">
    <property type="entry name" value="DHDPS"/>
    <property type="match status" value="1"/>
</dbReference>
<comment type="similarity">
    <text evidence="3 12 13">Belongs to the DapA family.</text>
</comment>
<dbReference type="InterPro" id="IPR013785">
    <property type="entry name" value="Aldolase_TIM"/>
</dbReference>
<evidence type="ECO:0000256" key="6">
    <source>
        <dbReference type="ARBA" id="ARBA00022605"/>
    </source>
</evidence>
<dbReference type="Pfam" id="PF00701">
    <property type="entry name" value="DHDPS"/>
    <property type="match status" value="1"/>
</dbReference>
<proteinExistence type="inferred from homology"/>
<protein>
    <recommendedName>
        <fullName evidence="4 12">4-hydroxy-tetrahydrodipicolinate synthase</fullName>
        <shortName evidence="12">HTPA synthase</shortName>
        <ecNumber evidence="4 12">4.3.3.7</ecNumber>
    </recommendedName>
</protein>
<keyword evidence="6 12" id="KW-0028">Amino-acid biosynthesis</keyword>
<comment type="caution">
    <text evidence="14">The sequence shown here is derived from an EMBL/GenBank/DDBJ whole genome shotgun (WGS) entry which is preliminary data.</text>
</comment>
<feature type="site" description="Part of a proton relay during catalysis" evidence="12">
    <location>
        <position position="46"/>
    </location>
</feature>
<evidence type="ECO:0000256" key="8">
    <source>
        <dbReference type="ARBA" id="ARBA00023154"/>
    </source>
</evidence>
<dbReference type="PRINTS" id="PR00146">
    <property type="entry name" value="DHPICSNTHASE"/>
</dbReference>
<feature type="active site" description="Proton donor/acceptor" evidence="12">
    <location>
        <position position="135"/>
    </location>
</feature>
<organism evidence="14 15">
    <name type="scientific">Dokdonella soli</name>
    <dbReference type="NCBI Taxonomy" id="529810"/>
    <lineage>
        <taxon>Bacteria</taxon>
        <taxon>Pseudomonadati</taxon>
        <taxon>Pseudomonadota</taxon>
        <taxon>Gammaproteobacteria</taxon>
        <taxon>Lysobacterales</taxon>
        <taxon>Rhodanobacteraceae</taxon>
        <taxon>Dokdonella</taxon>
    </lineage>
</organism>
<keyword evidence="15" id="KW-1185">Reference proteome</keyword>
<evidence type="ECO:0000256" key="4">
    <source>
        <dbReference type="ARBA" id="ARBA00012086"/>
    </source>
</evidence>
<dbReference type="InterPro" id="IPR002220">
    <property type="entry name" value="DapA-like"/>
</dbReference>
<dbReference type="InterPro" id="IPR020625">
    <property type="entry name" value="Schiff_base-form_aldolases_AS"/>
</dbReference>
<evidence type="ECO:0000256" key="1">
    <source>
        <dbReference type="ARBA" id="ARBA00003294"/>
    </source>
</evidence>
<dbReference type="SMART" id="SM01130">
    <property type="entry name" value="DHDPS"/>
    <property type="match status" value="1"/>
</dbReference>
<feature type="binding site" evidence="12">
    <location>
        <position position="47"/>
    </location>
    <ligand>
        <name>pyruvate</name>
        <dbReference type="ChEBI" id="CHEBI:15361"/>
    </ligand>
</feature>
<dbReference type="PANTHER" id="PTHR12128">
    <property type="entry name" value="DIHYDRODIPICOLINATE SYNTHASE"/>
    <property type="match status" value="1"/>
</dbReference>
<dbReference type="SUPFAM" id="SSF51569">
    <property type="entry name" value="Aldolase"/>
    <property type="match status" value="1"/>
</dbReference>